<gene>
    <name evidence="1" type="ORF">PLBR_LOCUS5520</name>
</gene>
<dbReference type="Proteomes" id="UP000290189">
    <property type="component" value="Unassembled WGS sequence"/>
</dbReference>
<sequence>MVAAVVSISSSVGVNGLVVVRPVASALANGGHIRGKSGILHVLDSGMDLRRRNLVHLGEVNVDSVDQKAIVRVAQEQVLVDHATNERCIPRRHIQWRFFEPWLPESRGAGAVRSGTARPQMLAETQGLTRTEEHGRCDLQGRNHRKRSAHRSQTAGTYESVDLEYLSASYSFAPFFVAEGNLFVREAMQTETHRQASPLLLNALTGIINADWHASKKGVVLNVNSNVAVTRVTNDPKKPDAELCATIASRPTANPNNKPNTFVEATVTDGHRKNPKQNARSYLTNSDIASGLVCAIWIGIDHRLLTMEGLAFSKQSYQVIVWTRDEAGRMYQEANIYFGDADDNQRDLDLPVWPFLFPVKPSTLGIETDARLRLNTITIKETLDGCIRRDRSPAPVVSLRSGRLMEPSSTVSSKAWTK</sequence>
<dbReference type="AlphaFoldDB" id="A0A3P3YDP0"/>
<protein>
    <submittedName>
        <fullName evidence="1">Uncharacterized protein</fullName>
    </submittedName>
</protein>
<organism evidence="1 2">
    <name type="scientific">Plasmodiophora brassicae</name>
    <name type="common">Clubroot disease agent</name>
    <dbReference type="NCBI Taxonomy" id="37360"/>
    <lineage>
        <taxon>Eukaryota</taxon>
        <taxon>Sar</taxon>
        <taxon>Rhizaria</taxon>
        <taxon>Endomyxa</taxon>
        <taxon>Phytomyxea</taxon>
        <taxon>Plasmodiophorida</taxon>
        <taxon>Plasmodiophoridae</taxon>
        <taxon>Plasmodiophora</taxon>
    </lineage>
</organism>
<evidence type="ECO:0000313" key="1">
    <source>
        <dbReference type="EMBL" id="SPQ98305.1"/>
    </source>
</evidence>
<evidence type="ECO:0000313" key="2">
    <source>
        <dbReference type="Proteomes" id="UP000290189"/>
    </source>
</evidence>
<dbReference type="EMBL" id="OVEO01000009">
    <property type="protein sequence ID" value="SPQ98305.1"/>
    <property type="molecule type" value="Genomic_DNA"/>
</dbReference>
<accession>A0A3P3YDP0</accession>
<keyword evidence="1" id="KW-0496">Mitochondrion</keyword>
<geneLocation type="mitochondrion" evidence="1"/>
<proteinExistence type="predicted"/>
<name>A0A3P3YDP0_PLABS</name>
<reference evidence="1 2" key="1">
    <citation type="submission" date="2018-03" db="EMBL/GenBank/DDBJ databases">
        <authorList>
            <person name="Fogelqvist J."/>
        </authorList>
    </citation>
    <scope>NUCLEOTIDE SEQUENCE [LARGE SCALE GENOMIC DNA]</scope>
</reference>